<evidence type="ECO:0000256" key="1">
    <source>
        <dbReference type="SAM" id="MobiDB-lite"/>
    </source>
</evidence>
<feature type="region of interest" description="Disordered" evidence="1">
    <location>
        <begin position="26"/>
        <end position="50"/>
    </location>
</feature>
<dbReference type="EMBL" id="HBHL01013346">
    <property type="protein sequence ID" value="CAD9719916.1"/>
    <property type="molecule type" value="Transcribed_RNA"/>
</dbReference>
<dbReference type="AlphaFoldDB" id="A0A7S2T6D0"/>
<proteinExistence type="predicted"/>
<name>A0A7S2T6D0_9CHLO</name>
<feature type="compositionally biased region" description="Gly residues" evidence="1">
    <location>
        <begin position="30"/>
        <end position="45"/>
    </location>
</feature>
<gene>
    <name evidence="2" type="ORF">CPRI1469_LOCUS8782</name>
</gene>
<protein>
    <submittedName>
        <fullName evidence="2">Uncharacterized protein</fullName>
    </submittedName>
</protein>
<reference evidence="2" key="1">
    <citation type="submission" date="2021-01" db="EMBL/GenBank/DDBJ databases">
        <authorList>
            <person name="Corre E."/>
            <person name="Pelletier E."/>
            <person name="Niang G."/>
            <person name="Scheremetjew M."/>
            <person name="Finn R."/>
            <person name="Kale V."/>
            <person name="Holt S."/>
            <person name="Cochrane G."/>
            <person name="Meng A."/>
            <person name="Brown T."/>
            <person name="Cohen L."/>
        </authorList>
    </citation>
    <scope>NUCLEOTIDE SEQUENCE</scope>
    <source>
        <strain evidence="2">CCMP1205</strain>
    </source>
</reference>
<organism evidence="2">
    <name type="scientific">Chloropicon primus</name>
    <dbReference type="NCBI Taxonomy" id="1764295"/>
    <lineage>
        <taxon>Eukaryota</taxon>
        <taxon>Viridiplantae</taxon>
        <taxon>Chlorophyta</taxon>
        <taxon>Chloropicophyceae</taxon>
        <taxon>Chloropicales</taxon>
        <taxon>Chloropicaceae</taxon>
        <taxon>Chloropicon</taxon>
    </lineage>
</organism>
<evidence type="ECO:0000313" key="2">
    <source>
        <dbReference type="EMBL" id="CAD9719916.1"/>
    </source>
</evidence>
<sequence length="99" mass="10640">MDSAVELIEEGKPKPEELNSFVSSVISHRGGAGGAPPALGEGGDLGDTQEHEEWETKFEGFEGDHEKMTKFLEDHVALQRVKEATRHDLLVASLASAPG</sequence>
<accession>A0A7S2T6D0</accession>